<dbReference type="Pfam" id="PF10447">
    <property type="entry name" value="EXOSC1"/>
    <property type="match status" value="2"/>
</dbReference>
<dbReference type="EMBL" id="HBFA01018232">
    <property type="protein sequence ID" value="CAD8667951.1"/>
    <property type="molecule type" value="Transcribed_RNA"/>
</dbReference>
<dbReference type="Gene3D" id="2.40.50.140">
    <property type="entry name" value="Nucleic acid-binding proteins"/>
    <property type="match status" value="1"/>
</dbReference>
<dbReference type="GO" id="GO:0005737">
    <property type="term" value="C:cytoplasm"/>
    <property type="evidence" value="ECO:0007669"/>
    <property type="project" value="TreeGrafter"/>
</dbReference>
<sequence>MTDSLVCPGDKLSQAVGHTAGKGTYVKGQHICAAILGKKQLKPPAQDIADQSVTVEVVRGGEQTSVPKEGDIVTAKVTKINTRMAVVDILCIGQKALEDSFNGIIRQQDVRVTEIDKVQIMQSFRPGDIVRAQVLSLGDARSYYLTTAQTHLGVVYAKSIAGNPMVPISWQEMQCPSTLAKEFRKVAKVAT</sequence>
<dbReference type="NCBIfam" id="NF034126">
    <property type="entry name" value="PRK09521.1"/>
    <property type="match status" value="1"/>
</dbReference>
<name>A0A6T7W3C5_9CHLO</name>
<dbReference type="GO" id="GO:0000176">
    <property type="term" value="C:nuclear exosome (RNase complex)"/>
    <property type="evidence" value="ECO:0007669"/>
    <property type="project" value="TreeGrafter"/>
</dbReference>
<dbReference type="GO" id="GO:0003723">
    <property type="term" value="F:RNA binding"/>
    <property type="evidence" value="ECO:0007669"/>
    <property type="project" value="InterPro"/>
</dbReference>
<evidence type="ECO:0000256" key="2">
    <source>
        <dbReference type="ARBA" id="ARBA00022490"/>
    </source>
</evidence>
<dbReference type="GO" id="GO:0006396">
    <property type="term" value="P:RNA processing"/>
    <property type="evidence" value="ECO:0007669"/>
    <property type="project" value="InterPro"/>
</dbReference>
<evidence type="ECO:0000256" key="3">
    <source>
        <dbReference type="ARBA" id="ARBA00022835"/>
    </source>
</evidence>
<dbReference type="AlphaFoldDB" id="A0A6T7W3C5"/>
<evidence type="ECO:0000259" key="4">
    <source>
        <dbReference type="PROSITE" id="PS50126"/>
    </source>
</evidence>
<evidence type="ECO:0000313" key="6">
    <source>
        <dbReference type="EMBL" id="CAD8667953.1"/>
    </source>
</evidence>
<dbReference type="SUPFAM" id="SSF50249">
    <property type="entry name" value="Nucleic acid-binding proteins"/>
    <property type="match status" value="1"/>
</dbReference>
<dbReference type="PANTHER" id="PTHR12686:SF8">
    <property type="entry name" value="EXOSOME COMPLEX COMPONENT CSL4"/>
    <property type="match status" value="1"/>
</dbReference>
<dbReference type="PANTHER" id="PTHR12686">
    <property type="entry name" value="3'-5' EXORIBONUCLEASE CSL4-RELATED"/>
    <property type="match status" value="1"/>
</dbReference>
<organism evidence="5">
    <name type="scientific">Pyramimonas obovata</name>
    <dbReference type="NCBI Taxonomy" id="1411642"/>
    <lineage>
        <taxon>Eukaryota</taxon>
        <taxon>Viridiplantae</taxon>
        <taxon>Chlorophyta</taxon>
        <taxon>Pyramimonadophyceae</taxon>
        <taxon>Pyramimonadales</taxon>
        <taxon>Pyramimonadaceae</taxon>
        <taxon>Pyramimonas</taxon>
        <taxon>Pyramimonas incertae sedis</taxon>
    </lineage>
</organism>
<gene>
    <name evidence="5" type="ORF">POBO1169_LOCUS9297</name>
    <name evidence="6" type="ORF">POBO1169_LOCUS9298</name>
</gene>
<dbReference type="InterPro" id="IPR019495">
    <property type="entry name" value="EXOSC1_C"/>
</dbReference>
<dbReference type="InterPro" id="IPR039771">
    <property type="entry name" value="Csl4"/>
</dbReference>
<feature type="domain" description="S1 motif" evidence="4">
    <location>
        <begin position="70"/>
        <end position="149"/>
    </location>
</feature>
<protein>
    <recommendedName>
        <fullName evidence="4">S1 motif domain-containing protein</fullName>
    </recommendedName>
</protein>
<reference evidence="5" key="1">
    <citation type="submission" date="2021-01" db="EMBL/GenBank/DDBJ databases">
        <authorList>
            <person name="Corre E."/>
            <person name="Pelletier E."/>
            <person name="Niang G."/>
            <person name="Scheremetjew M."/>
            <person name="Finn R."/>
            <person name="Kale V."/>
            <person name="Holt S."/>
            <person name="Cochrane G."/>
            <person name="Meng A."/>
            <person name="Brown T."/>
            <person name="Cohen L."/>
        </authorList>
    </citation>
    <scope>NUCLEOTIDE SEQUENCE</scope>
    <source>
        <strain evidence="5">CCMP722</strain>
    </source>
</reference>
<dbReference type="InterPro" id="IPR003029">
    <property type="entry name" value="S1_domain"/>
</dbReference>
<dbReference type="FunFam" id="2.40.50.140:FF:000223">
    <property type="entry name" value="Chromosome 1, whole genome shotgun sequence"/>
    <property type="match status" value="1"/>
</dbReference>
<dbReference type="EMBL" id="HBFA01018233">
    <property type="protein sequence ID" value="CAD8667953.1"/>
    <property type="molecule type" value="Transcribed_RNA"/>
</dbReference>
<keyword evidence="2" id="KW-0963">Cytoplasm</keyword>
<dbReference type="InterPro" id="IPR012340">
    <property type="entry name" value="NA-bd_OB-fold"/>
</dbReference>
<comment type="subcellular location">
    <subcellularLocation>
        <location evidence="1">Nucleus</location>
        <location evidence="1">Nucleolus</location>
    </subcellularLocation>
</comment>
<dbReference type="Gene3D" id="2.40.50.100">
    <property type="match status" value="1"/>
</dbReference>
<dbReference type="SUPFAM" id="SSF110324">
    <property type="entry name" value="Ribosomal L27 protein-like"/>
    <property type="match status" value="1"/>
</dbReference>
<dbReference type="InterPro" id="IPR025721">
    <property type="entry name" value="Exosome_cplx_N_dom"/>
</dbReference>
<keyword evidence="3" id="KW-0271">Exosome</keyword>
<dbReference type="Pfam" id="PF14382">
    <property type="entry name" value="ECR1_N"/>
    <property type="match status" value="1"/>
</dbReference>
<accession>A0A6T7W3C5</accession>
<proteinExistence type="predicted"/>
<dbReference type="PROSITE" id="PS50126">
    <property type="entry name" value="S1"/>
    <property type="match status" value="1"/>
</dbReference>
<evidence type="ECO:0000256" key="1">
    <source>
        <dbReference type="ARBA" id="ARBA00004604"/>
    </source>
</evidence>
<evidence type="ECO:0000313" key="5">
    <source>
        <dbReference type="EMBL" id="CAD8667951.1"/>
    </source>
</evidence>
<dbReference type="CDD" id="cd05791">
    <property type="entry name" value="S1_CSL4"/>
    <property type="match status" value="1"/>
</dbReference>
<dbReference type="GO" id="GO:0005730">
    <property type="term" value="C:nucleolus"/>
    <property type="evidence" value="ECO:0007669"/>
    <property type="project" value="UniProtKB-SubCell"/>
</dbReference>